<gene>
    <name evidence="6" type="ORF">WA026_018820</name>
</gene>
<evidence type="ECO:0000259" key="5">
    <source>
        <dbReference type="PROSITE" id="PS50089"/>
    </source>
</evidence>
<dbReference type="GO" id="GO:0061630">
    <property type="term" value="F:ubiquitin protein ligase activity"/>
    <property type="evidence" value="ECO:0007669"/>
    <property type="project" value="TreeGrafter"/>
</dbReference>
<dbReference type="SUPFAM" id="SSF57850">
    <property type="entry name" value="RING/U-box"/>
    <property type="match status" value="1"/>
</dbReference>
<dbReference type="InterPro" id="IPR013083">
    <property type="entry name" value="Znf_RING/FYVE/PHD"/>
</dbReference>
<proteinExistence type="predicted"/>
<comment type="caution">
    <text evidence="6">The sequence shown here is derived from an EMBL/GenBank/DDBJ whole genome shotgun (WGS) entry which is preliminary data.</text>
</comment>
<keyword evidence="1" id="KW-0479">Metal-binding</keyword>
<sequence>MNPERFWGQPARYNMRDREIGNYHAFNQQDPDYHQPQIDYDSTYDELVQLSGQRPDFLQTDGFNIYYGCFCCRFCATQLLNVPSSQGTPSQNRGLHSFDFREDDSELFRGNASFQGTGLLPLITGWQHNGPQVTAPDELHEFFTDSSDEDDISGGVFMENQSYEELLDLDERLENPRGLDKQKIESLGSFKFNVDRHQGNQTSCVVCMFEFEPSQLIRMLPCSHEFHAECIDKWFQTKTSCPICRKNVSDCTATSD</sequence>
<organism evidence="6 7">
    <name type="scientific">Henosepilachna vigintioctopunctata</name>
    <dbReference type="NCBI Taxonomy" id="420089"/>
    <lineage>
        <taxon>Eukaryota</taxon>
        <taxon>Metazoa</taxon>
        <taxon>Ecdysozoa</taxon>
        <taxon>Arthropoda</taxon>
        <taxon>Hexapoda</taxon>
        <taxon>Insecta</taxon>
        <taxon>Pterygota</taxon>
        <taxon>Neoptera</taxon>
        <taxon>Endopterygota</taxon>
        <taxon>Coleoptera</taxon>
        <taxon>Polyphaga</taxon>
        <taxon>Cucujiformia</taxon>
        <taxon>Coccinelloidea</taxon>
        <taxon>Coccinellidae</taxon>
        <taxon>Epilachninae</taxon>
        <taxon>Epilachnini</taxon>
        <taxon>Henosepilachna</taxon>
    </lineage>
</organism>
<dbReference type="PANTHER" id="PTHR46171">
    <property type="entry name" value="GH10160P"/>
    <property type="match status" value="1"/>
</dbReference>
<dbReference type="PANTHER" id="PTHR46171:SF3">
    <property type="entry name" value="GH10160P"/>
    <property type="match status" value="1"/>
</dbReference>
<dbReference type="Pfam" id="PF13639">
    <property type="entry name" value="zf-RING_2"/>
    <property type="match status" value="1"/>
</dbReference>
<dbReference type="EMBL" id="JARQZJ010000012">
    <property type="protein sequence ID" value="KAK9872686.1"/>
    <property type="molecule type" value="Genomic_DNA"/>
</dbReference>
<accession>A0AAW1TY91</accession>
<dbReference type="Gene3D" id="3.30.40.10">
    <property type="entry name" value="Zinc/RING finger domain, C3HC4 (zinc finger)"/>
    <property type="match status" value="1"/>
</dbReference>
<dbReference type="GO" id="GO:0008270">
    <property type="term" value="F:zinc ion binding"/>
    <property type="evidence" value="ECO:0007669"/>
    <property type="project" value="UniProtKB-KW"/>
</dbReference>
<protein>
    <recommendedName>
        <fullName evidence="5">RING-type domain-containing protein</fullName>
    </recommendedName>
</protein>
<dbReference type="AlphaFoldDB" id="A0AAW1TY91"/>
<evidence type="ECO:0000313" key="7">
    <source>
        <dbReference type="Proteomes" id="UP001431783"/>
    </source>
</evidence>
<dbReference type="Proteomes" id="UP001431783">
    <property type="component" value="Unassembled WGS sequence"/>
</dbReference>
<reference evidence="6 7" key="1">
    <citation type="submission" date="2023-03" db="EMBL/GenBank/DDBJ databases">
        <title>Genome insight into feeding habits of ladybird beetles.</title>
        <authorList>
            <person name="Li H.-S."/>
            <person name="Huang Y.-H."/>
            <person name="Pang H."/>
        </authorList>
    </citation>
    <scope>NUCLEOTIDE SEQUENCE [LARGE SCALE GENOMIC DNA]</scope>
    <source>
        <strain evidence="6">SYSU_2023b</strain>
        <tissue evidence="6">Whole body</tissue>
    </source>
</reference>
<keyword evidence="3" id="KW-0862">Zinc</keyword>
<evidence type="ECO:0000256" key="4">
    <source>
        <dbReference type="PROSITE-ProRule" id="PRU00175"/>
    </source>
</evidence>
<dbReference type="InterPro" id="IPR001841">
    <property type="entry name" value="Znf_RING"/>
</dbReference>
<evidence type="ECO:0000256" key="1">
    <source>
        <dbReference type="ARBA" id="ARBA00022723"/>
    </source>
</evidence>
<dbReference type="FunFam" id="3.30.40.10:FF:000024">
    <property type="entry name" value="RING finger protein 44 isoform X1"/>
    <property type="match status" value="1"/>
</dbReference>
<dbReference type="SMART" id="SM00184">
    <property type="entry name" value="RING"/>
    <property type="match status" value="1"/>
</dbReference>
<dbReference type="PROSITE" id="PS50089">
    <property type="entry name" value="ZF_RING_2"/>
    <property type="match status" value="1"/>
</dbReference>
<keyword evidence="7" id="KW-1185">Reference proteome</keyword>
<evidence type="ECO:0000256" key="2">
    <source>
        <dbReference type="ARBA" id="ARBA00022771"/>
    </source>
</evidence>
<name>A0AAW1TY91_9CUCU</name>
<feature type="domain" description="RING-type" evidence="5">
    <location>
        <begin position="204"/>
        <end position="245"/>
    </location>
</feature>
<evidence type="ECO:0000313" key="6">
    <source>
        <dbReference type="EMBL" id="KAK9872686.1"/>
    </source>
</evidence>
<dbReference type="GO" id="GO:0016567">
    <property type="term" value="P:protein ubiquitination"/>
    <property type="evidence" value="ECO:0007669"/>
    <property type="project" value="TreeGrafter"/>
</dbReference>
<evidence type="ECO:0000256" key="3">
    <source>
        <dbReference type="ARBA" id="ARBA00022833"/>
    </source>
</evidence>
<keyword evidence="2 4" id="KW-0863">Zinc-finger</keyword>